<gene>
    <name evidence="3" type="ORF">H9727_01930</name>
</gene>
<keyword evidence="2" id="KW-0472">Membrane</keyword>
<dbReference type="Proteomes" id="UP000824132">
    <property type="component" value="Unassembled WGS sequence"/>
</dbReference>
<dbReference type="Gene3D" id="1.10.260.40">
    <property type="entry name" value="lambda repressor-like DNA-binding domains"/>
    <property type="match status" value="1"/>
</dbReference>
<accession>A0A9D2CY70</accession>
<evidence type="ECO:0000256" key="1">
    <source>
        <dbReference type="SAM" id="MobiDB-lite"/>
    </source>
</evidence>
<dbReference type="CDD" id="cd00093">
    <property type="entry name" value="HTH_XRE"/>
    <property type="match status" value="1"/>
</dbReference>
<keyword evidence="2" id="KW-1133">Transmembrane helix</keyword>
<name>A0A9D2CY70_9FIRM</name>
<feature type="transmembrane region" description="Helical" evidence="2">
    <location>
        <begin position="253"/>
        <end position="270"/>
    </location>
</feature>
<dbReference type="SUPFAM" id="SSF47413">
    <property type="entry name" value="lambda repressor-like DNA-binding domains"/>
    <property type="match status" value="1"/>
</dbReference>
<dbReference type="AlphaFoldDB" id="A0A9D2CY70"/>
<feature type="transmembrane region" description="Helical" evidence="2">
    <location>
        <begin position="172"/>
        <end position="191"/>
    </location>
</feature>
<reference evidence="3" key="2">
    <citation type="submission" date="2021-04" db="EMBL/GenBank/DDBJ databases">
        <authorList>
            <person name="Gilroy R."/>
        </authorList>
    </citation>
    <scope>NUCLEOTIDE SEQUENCE</scope>
    <source>
        <strain evidence="3">CHK187-5294</strain>
    </source>
</reference>
<reference evidence="3" key="1">
    <citation type="journal article" date="2021" name="PeerJ">
        <title>Extensive microbial diversity within the chicken gut microbiome revealed by metagenomics and culture.</title>
        <authorList>
            <person name="Gilroy R."/>
            <person name="Ravi A."/>
            <person name="Getino M."/>
            <person name="Pursley I."/>
            <person name="Horton D.L."/>
            <person name="Alikhan N.F."/>
            <person name="Baker D."/>
            <person name="Gharbi K."/>
            <person name="Hall N."/>
            <person name="Watson M."/>
            <person name="Adriaenssens E.M."/>
            <person name="Foster-Nyarko E."/>
            <person name="Jarju S."/>
            <person name="Secka A."/>
            <person name="Antonio M."/>
            <person name="Oren A."/>
            <person name="Chaudhuri R.R."/>
            <person name="La Ragione R."/>
            <person name="Hildebrand F."/>
            <person name="Pallen M.J."/>
        </authorList>
    </citation>
    <scope>NUCLEOTIDE SEQUENCE</scope>
    <source>
        <strain evidence="3">CHK187-5294</strain>
    </source>
</reference>
<dbReference type="InterPro" id="IPR001387">
    <property type="entry name" value="Cro/C1-type_HTH"/>
</dbReference>
<feature type="transmembrane region" description="Helical" evidence="2">
    <location>
        <begin position="197"/>
        <end position="217"/>
    </location>
</feature>
<evidence type="ECO:0000256" key="2">
    <source>
        <dbReference type="SAM" id="Phobius"/>
    </source>
</evidence>
<proteinExistence type="predicted"/>
<protein>
    <submittedName>
        <fullName evidence="3">Helix-turn-helix domain-containing protein</fullName>
    </submittedName>
</protein>
<feature type="transmembrane region" description="Helical" evidence="2">
    <location>
        <begin position="116"/>
        <end position="135"/>
    </location>
</feature>
<feature type="transmembrane region" description="Helical" evidence="2">
    <location>
        <begin position="141"/>
        <end position="160"/>
    </location>
</feature>
<dbReference type="EMBL" id="DXCL01000010">
    <property type="protein sequence ID" value="HIZ03023.1"/>
    <property type="molecule type" value="Genomic_DNA"/>
</dbReference>
<sequence length="289" mass="32215">MENAIGKNLGRCLRSRGITESGFAMQLGVDEDKVKQWLDGTQEPTPGETAMMAQVLGVSLEELLHDDGQGGTQADNFGEQGAEATEADQKTGQKSRRASYKWDREYKYREVLHDTVWAKIFVITLIVYVVALSLTLVFQSLFFAIVGVLAEFINFYAFIAAKKRKEKIFAKIIFYADIVLLIILNIVSFFAESLGAAGQLAAFVFEILCVGTFLFVFEDRAEKTACRKWAVVAYIAYSVCSVLNSFVISNAVITILLLATNIALFVLLGITKRNRYYAEQTLVYSKKAD</sequence>
<feature type="region of interest" description="Disordered" evidence="1">
    <location>
        <begin position="71"/>
        <end position="92"/>
    </location>
</feature>
<evidence type="ECO:0000313" key="3">
    <source>
        <dbReference type="EMBL" id="HIZ03023.1"/>
    </source>
</evidence>
<evidence type="ECO:0000313" key="4">
    <source>
        <dbReference type="Proteomes" id="UP000824132"/>
    </source>
</evidence>
<organism evidence="3 4">
    <name type="scientific">Candidatus Borkfalkia avistercoris</name>
    <dbReference type="NCBI Taxonomy" id="2838504"/>
    <lineage>
        <taxon>Bacteria</taxon>
        <taxon>Bacillati</taxon>
        <taxon>Bacillota</taxon>
        <taxon>Clostridia</taxon>
        <taxon>Christensenellales</taxon>
        <taxon>Christensenellaceae</taxon>
        <taxon>Candidatus Borkfalkia</taxon>
    </lineage>
</organism>
<keyword evidence="2" id="KW-0812">Transmembrane</keyword>
<comment type="caution">
    <text evidence="3">The sequence shown here is derived from an EMBL/GenBank/DDBJ whole genome shotgun (WGS) entry which is preliminary data.</text>
</comment>
<dbReference type="InterPro" id="IPR010982">
    <property type="entry name" value="Lambda_DNA-bd_dom_sf"/>
</dbReference>
<dbReference type="GO" id="GO:0003677">
    <property type="term" value="F:DNA binding"/>
    <property type="evidence" value="ECO:0007669"/>
    <property type="project" value="InterPro"/>
</dbReference>
<feature type="transmembrane region" description="Helical" evidence="2">
    <location>
        <begin position="229"/>
        <end position="247"/>
    </location>
</feature>